<protein>
    <recommendedName>
        <fullName evidence="3">SIR2-like domain-containing protein</fullName>
    </recommendedName>
</protein>
<sequence>MELVALPTADGRRGLDRFSVALIKGASSFAELFDAFQQVGAGQVANGRSFVTLDDLNQCLYTSGHAANEHGFGDDLDYPDDDDAKAVDTYEAALFEATGRALRDLGRMVAWEQLRGELTTSETDIDALSDLNRQPDLLLDDAHVVQCLPGRHDDDLLANIPNGYFSVDWNPFQLRAVVKRICERHNYVLFGIGASTLGFVRQLDSTTDQDVPALVEDLKHLYGQQESSAWQRLEATLATSPILILGYTEDFAHLVE</sequence>
<proteinExistence type="predicted"/>
<comment type="caution">
    <text evidence="1">The sequence shown here is derived from an EMBL/GenBank/DDBJ whole genome shotgun (WGS) entry which is preliminary data.</text>
</comment>
<name>A0AAD4A0C3_MICMQ</name>
<evidence type="ECO:0000313" key="2">
    <source>
        <dbReference type="Proteomes" id="UP000436027"/>
    </source>
</evidence>
<evidence type="ECO:0008006" key="3">
    <source>
        <dbReference type="Google" id="ProtNLM"/>
    </source>
</evidence>
<reference evidence="1 2" key="1">
    <citation type="submission" date="2019-09" db="EMBL/GenBank/DDBJ databases">
        <title>Whole genome sequencing of Microbacterium maritypicum.</title>
        <authorList>
            <person name="Lenchi N."/>
        </authorList>
    </citation>
    <scope>NUCLEOTIDE SEQUENCE [LARGE SCALE GENOMIC DNA]</scope>
    <source>
        <strain evidence="1 2">DSM 12512</strain>
    </source>
</reference>
<evidence type="ECO:0000313" key="1">
    <source>
        <dbReference type="EMBL" id="KAB1887930.1"/>
    </source>
</evidence>
<gene>
    <name evidence="1" type="ORF">F6W70_06475</name>
</gene>
<dbReference type="AlphaFoldDB" id="A0AAD4A0C3"/>
<dbReference type="Proteomes" id="UP000436027">
    <property type="component" value="Unassembled WGS sequence"/>
</dbReference>
<dbReference type="EMBL" id="WAAQ01000001">
    <property type="protein sequence ID" value="KAB1887930.1"/>
    <property type="molecule type" value="Genomic_DNA"/>
</dbReference>
<accession>A0AAD4A0C3</accession>
<organism evidence="1 2">
    <name type="scientific">Microbacterium maritypicum</name>
    <name type="common">Microbacterium liquefaciens</name>
    <dbReference type="NCBI Taxonomy" id="33918"/>
    <lineage>
        <taxon>Bacteria</taxon>
        <taxon>Bacillati</taxon>
        <taxon>Actinomycetota</taxon>
        <taxon>Actinomycetes</taxon>
        <taxon>Micrococcales</taxon>
        <taxon>Microbacteriaceae</taxon>
        <taxon>Microbacterium</taxon>
    </lineage>
</organism>